<dbReference type="InterPro" id="IPR026913">
    <property type="entry name" value="METTL24"/>
</dbReference>
<dbReference type="SUPFAM" id="SSF53335">
    <property type="entry name" value="S-adenosyl-L-methionine-dependent methyltransferases"/>
    <property type="match status" value="1"/>
</dbReference>
<dbReference type="AlphaFoldDB" id="A0A1G9U5B1"/>
<keyword evidence="2" id="KW-0808">Transferase</keyword>
<reference evidence="2 3" key="1">
    <citation type="submission" date="2016-10" db="EMBL/GenBank/DDBJ databases">
        <authorList>
            <person name="de Groot N.N."/>
        </authorList>
    </citation>
    <scope>NUCLEOTIDE SEQUENCE [LARGE SCALE GENOMIC DNA]</scope>
    <source>
        <strain evidence="2 3">DSM 19886</strain>
    </source>
</reference>
<dbReference type="Pfam" id="PF05050">
    <property type="entry name" value="Methyltransf_21"/>
    <property type="match status" value="1"/>
</dbReference>
<name>A0A1G9U5B1_9FLAO</name>
<evidence type="ECO:0000259" key="1">
    <source>
        <dbReference type="Pfam" id="PF05050"/>
    </source>
</evidence>
<sequence length="236" mass="27040">MLERIKKVVRGVRRSIKTGHFKKELSCEHLWLGTRYGGFYVWPGSLNENSIVYSFGIGEDVSFDSEIHKRYGCHVYGFDPTPKSIRWIKGQKLFEKFHFHEFGLSTQSGFANFFLPKNPDHVSGSLFVNSNTSALEKVQVEMRSLEDIVTENQHTHIDVLKIDIEGAEYGVVESILDSGISITQILIEFHDRMIKDGVSQSKRLVKKLKEKGYGIFAVSESFEEVSFVKRDRLLQS</sequence>
<dbReference type="Gene3D" id="3.40.50.150">
    <property type="entry name" value="Vaccinia Virus protein VP39"/>
    <property type="match status" value="1"/>
</dbReference>
<dbReference type="STRING" id="192904.SAMN04488514_110123"/>
<evidence type="ECO:0000313" key="2">
    <source>
        <dbReference type="EMBL" id="SDM55101.1"/>
    </source>
</evidence>
<dbReference type="InterPro" id="IPR006342">
    <property type="entry name" value="FkbM_mtfrase"/>
</dbReference>
<feature type="domain" description="Methyltransferase FkbM" evidence="1">
    <location>
        <begin position="63"/>
        <end position="213"/>
    </location>
</feature>
<dbReference type="Proteomes" id="UP000199440">
    <property type="component" value="Unassembled WGS sequence"/>
</dbReference>
<dbReference type="OrthoDB" id="9812600at2"/>
<keyword evidence="3" id="KW-1185">Reference proteome</keyword>
<keyword evidence="2" id="KW-0489">Methyltransferase</keyword>
<dbReference type="EMBL" id="FNGV01000010">
    <property type="protein sequence ID" value="SDM55101.1"/>
    <property type="molecule type" value="Genomic_DNA"/>
</dbReference>
<accession>A0A1G9U5B1</accession>
<gene>
    <name evidence="2" type="ORF">SAMN04488514_110123</name>
</gene>
<dbReference type="RefSeq" id="WP_089892662.1">
    <property type="nucleotide sequence ID" value="NZ_FNGV01000010.1"/>
</dbReference>
<dbReference type="NCBIfam" id="TIGR01444">
    <property type="entry name" value="fkbM_fam"/>
    <property type="match status" value="1"/>
</dbReference>
<organism evidence="2 3">
    <name type="scientific">Kriegella aquimaris</name>
    <dbReference type="NCBI Taxonomy" id="192904"/>
    <lineage>
        <taxon>Bacteria</taxon>
        <taxon>Pseudomonadati</taxon>
        <taxon>Bacteroidota</taxon>
        <taxon>Flavobacteriia</taxon>
        <taxon>Flavobacteriales</taxon>
        <taxon>Flavobacteriaceae</taxon>
        <taxon>Kriegella</taxon>
    </lineage>
</organism>
<protein>
    <submittedName>
        <fullName evidence="2">Methyltransferase, FkbM family</fullName>
    </submittedName>
</protein>
<dbReference type="InterPro" id="IPR029063">
    <property type="entry name" value="SAM-dependent_MTases_sf"/>
</dbReference>
<dbReference type="GO" id="GO:0032259">
    <property type="term" value="P:methylation"/>
    <property type="evidence" value="ECO:0007669"/>
    <property type="project" value="UniProtKB-KW"/>
</dbReference>
<dbReference type="PANTHER" id="PTHR32026:SF10">
    <property type="entry name" value="METHYLTRANSFERASE-LIKE PROTEIN 24-RELATED"/>
    <property type="match status" value="1"/>
</dbReference>
<dbReference type="GO" id="GO:0008168">
    <property type="term" value="F:methyltransferase activity"/>
    <property type="evidence" value="ECO:0007669"/>
    <property type="project" value="UniProtKB-KW"/>
</dbReference>
<dbReference type="PANTHER" id="PTHR32026">
    <property type="entry name" value="METHYLTRANSFERASE-LIKE PROTEIN 24"/>
    <property type="match status" value="1"/>
</dbReference>
<proteinExistence type="predicted"/>
<evidence type="ECO:0000313" key="3">
    <source>
        <dbReference type="Proteomes" id="UP000199440"/>
    </source>
</evidence>